<sequence length="170" mass="18781">MVDSVINSPQKSTTSSMQRSTAANTTLNDNDDLVNQYLEDSEDDESRRTPHLGSPIHEPELKFDSIDASSSVELPIQLDNDELEESESKAGENVPSEDTTEDSTTTVQPGDGQAESAVPSAKPSDGPVQDQLNQLNQLMLSPLRQFSQSNQLTKQFQKNWLLKIILMKHP</sequence>
<dbReference type="AlphaFoldDB" id="A0AAW0FFL5"/>
<gene>
    <name evidence="2" type="ORF">QCA50_016497</name>
</gene>
<proteinExistence type="predicted"/>
<accession>A0AAW0FFL5</accession>
<comment type="caution">
    <text evidence="2">The sequence shown here is derived from an EMBL/GenBank/DDBJ whole genome shotgun (WGS) entry which is preliminary data.</text>
</comment>
<name>A0AAW0FFL5_9APHY</name>
<feature type="region of interest" description="Disordered" evidence="1">
    <location>
        <begin position="1"/>
        <end position="129"/>
    </location>
</feature>
<dbReference type="EMBL" id="JASBNA010000049">
    <property type="protein sequence ID" value="KAK7680498.1"/>
    <property type="molecule type" value="Genomic_DNA"/>
</dbReference>
<evidence type="ECO:0000313" key="2">
    <source>
        <dbReference type="EMBL" id="KAK7680498.1"/>
    </source>
</evidence>
<evidence type="ECO:0000313" key="3">
    <source>
        <dbReference type="Proteomes" id="UP001385951"/>
    </source>
</evidence>
<evidence type="ECO:0000256" key="1">
    <source>
        <dbReference type="SAM" id="MobiDB-lite"/>
    </source>
</evidence>
<organism evidence="2 3">
    <name type="scientific">Cerrena zonata</name>
    <dbReference type="NCBI Taxonomy" id="2478898"/>
    <lineage>
        <taxon>Eukaryota</taxon>
        <taxon>Fungi</taxon>
        <taxon>Dikarya</taxon>
        <taxon>Basidiomycota</taxon>
        <taxon>Agaricomycotina</taxon>
        <taxon>Agaricomycetes</taxon>
        <taxon>Polyporales</taxon>
        <taxon>Cerrenaceae</taxon>
        <taxon>Cerrena</taxon>
    </lineage>
</organism>
<dbReference type="Proteomes" id="UP001385951">
    <property type="component" value="Unassembled WGS sequence"/>
</dbReference>
<reference evidence="2 3" key="1">
    <citation type="submission" date="2022-09" db="EMBL/GenBank/DDBJ databases">
        <authorList>
            <person name="Palmer J.M."/>
        </authorList>
    </citation>
    <scope>NUCLEOTIDE SEQUENCE [LARGE SCALE GENOMIC DNA]</scope>
    <source>
        <strain evidence="2 3">DSM 7382</strain>
    </source>
</reference>
<feature type="compositionally biased region" description="Polar residues" evidence="1">
    <location>
        <begin position="1"/>
        <end position="20"/>
    </location>
</feature>
<protein>
    <submittedName>
        <fullName evidence="2">Uncharacterized protein</fullName>
    </submittedName>
</protein>
<keyword evidence="3" id="KW-1185">Reference proteome</keyword>